<protein>
    <submittedName>
        <fullName evidence="1">Uncharacterized protein</fullName>
    </submittedName>
</protein>
<name>A0A2Z2HDZ8_9GAMM</name>
<sequence length="90" mass="10845">MPSPTYRSNAERWAADASTKMPGELILIGKRLIDQTELDTKHRDYRLRDILGRNWWANMIRMGSRNPGRTEQLWRHLIERRCMPPWIKKR</sequence>
<dbReference type="Proteomes" id="UP000250025">
    <property type="component" value="Chromosome"/>
</dbReference>
<accession>A0A2Z2HDZ8</accession>
<dbReference type="RefSeq" id="WP_086620198.1">
    <property type="nucleotide sequence ID" value="NZ_CP021323.1"/>
</dbReference>
<dbReference type="KEGG" id="kus:B9G99_00070"/>
<proteinExistence type="predicted"/>
<keyword evidence="2" id="KW-1185">Reference proteome</keyword>
<evidence type="ECO:0000313" key="2">
    <source>
        <dbReference type="Proteomes" id="UP000250025"/>
    </source>
</evidence>
<organism evidence="1 2">
    <name type="scientific">Kushneria konosiri</name>
    <dbReference type="NCBI Taxonomy" id="698828"/>
    <lineage>
        <taxon>Bacteria</taxon>
        <taxon>Pseudomonadati</taxon>
        <taxon>Pseudomonadota</taxon>
        <taxon>Gammaproteobacteria</taxon>
        <taxon>Oceanospirillales</taxon>
        <taxon>Halomonadaceae</taxon>
        <taxon>Kushneria</taxon>
    </lineage>
</organism>
<dbReference type="AlphaFoldDB" id="A0A2Z2HDZ8"/>
<evidence type="ECO:0000313" key="1">
    <source>
        <dbReference type="EMBL" id="ARS51491.1"/>
    </source>
</evidence>
<reference evidence="1 2" key="1">
    <citation type="journal article" date="2017" name="Int. J. Syst. Evol. Microbiol.">
        <title>Kushneria konosiri sp. nov., isolated from the Korean salt-fermented seafood Daemi-jeot.</title>
        <authorList>
            <person name="Yun J.H."/>
            <person name="Park S.K."/>
            <person name="Lee J.Y."/>
            <person name="Jung M.J."/>
            <person name="Bae J.W."/>
        </authorList>
    </citation>
    <scope>NUCLEOTIDE SEQUENCE [LARGE SCALE GENOMIC DNA]</scope>
    <source>
        <strain evidence="1 2">X49</strain>
    </source>
</reference>
<dbReference type="EMBL" id="CP021323">
    <property type="protein sequence ID" value="ARS51491.1"/>
    <property type="molecule type" value="Genomic_DNA"/>
</dbReference>
<dbReference type="OrthoDB" id="9937755at2"/>
<gene>
    <name evidence="1" type="ORF">B9G99_00070</name>
</gene>